<evidence type="ECO:0000313" key="4">
    <source>
        <dbReference type="Proteomes" id="UP000255283"/>
    </source>
</evidence>
<dbReference type="InterPro" id="IPR027417">
    <property type="entry name" value="P-loop_NTPase"/>
</dbReference>
<dbReference type="InterPro" id="IPR045055">
    <property type="entry name" value="DNA2/NAM7-like"/>
</dbReference>
<reference evidence="3 4" key="1">
    <citation type="submission" date="2018-06" db="EMBL/GenBank/DDBJ databases">
        <authorList>
            <consortium name="Pathogen Informatics"/>
            <person name="Doyle S."/>
        </authorList>
    </citation>
    <scope>NUCLEOTIDE SEQUENCE [LARGE SCALE GENOMIC DNA]</scope>
    <source>
        <strain evidence="3 4">NCTC13063</strain>
    </source>
</reference>
<comment type="caution">
    <text evidence="3">The sequence shown here is derived from an EMBL/GenBank/DDBJ whole genome shotgun (WGS) entry which is preliminary data.</text>
</comment>
<feature type="domain" description="DNA2/NAM7 helicase helicase" evidence="1">
    <location>
        <begin position="850"/>
        <end position="931"/>
    </location>
</feature>
<gene>
    <name evidence="3" type="ORF">NCTC13063_01841</name>
</gene>
<dbReference type="PANTHER" id="PTHR10887">
    <property type="entry name" value="DNA2/NAM7 HELICASE FAMILY"/>
    <property type="match status" value="1"/>
</dbReference>
<dbReference type="Pfam" id="PF13087">
    <property type="entry name" value="AAA_12"/>
    <property type="match status" value="1"/>
</dbReference>
<organism evidence="3 4">
    <name type="scientific">Segatella buccae</name>
    <dbReference type="NCBI Taxonomy" id="28126"/>
    <lineage>
        <taxon>Bacteria</taxon>
        <taxon>Pseudomonadati</taxon>
        <taxon>Bacteroidota</taxon>
        <taxon>Bacteroidia</taxon>
        <taxon>Bacteroidales</taxon>
        <taxon>Prevotellaceae</taxon>
        <taxon>Segatella</taxon>
    </lineage>
</organism>
<dbReference type="InterPro" id="IPR041677">
    <property type="entry name" value="DNA2/NAM7_AAA_11"/>
</dbReference>
<dbReference type="InterPro" id="IPR047187">
    <property type="entry name" value="SF1_C_Upf1"/>
</dbReference>
<evidence type="ECO:0000313" key="3">
    <source>
        <dbReference type="EMBL" id="SUB80555.1"/>
    </source>
</evidence>
<dbReference type="Proteomes" id="UP000255283">
    <property type="component" value="Unassembled WGS sequence"/>
</dbReference>
<dbReference type="EMBL" id="UGTJ01000001">
    <property type="protein sequence ID" value="SUB80555.1"/>
    <property type="molecule type" value="Genomic_DNA"/>
</dbReference>
<dbReference type="GO" id="GO:0004386">
    <property type="term" value="F:helicase activity"/>
    <property type="evidence" value="ECO:0007669"/>
    <property type="project" value="UniProtKB-KW"/>
</dbReference>
<dbReference type="AlphaFoldDB" id="A0AAQ1UJK3"/>
<keyword evidence="3" id="KW-0067">ATP-binding</keyword>
<dbReference type="SUPFAM" id="SSF52540">
    <property type="entry name" value="P-loop containing nucleoside triphosphate hydrolases"/>
    <property type="match status" value="1"/>
</dbReference>
<evidence type="ECO:0000259" key="1">
    <source>
        <dbReference type="Pfam" id="PF13086"/>
    </source>
</evidence>
<dbReference type="CDD" id="cd18808">
    <property type="entry name" value="SF1_C_Upf1"/>
    <property type="match status" value="1"/>
</dbReference>
<keyword evidence="3" id="KW-0547">Nucleotide-binding</keyword>
<dbReference type="InterPro" id="IPR041679">
    <property type="entry name" value="DNA2/NAM7-like_C"/>
</dbReference>
<keyword evidence="3" id="KW-0378">Hydrolase</keyword>
<feature type="domain" description="DNA2/NAM7 helicase-like C-terminal" evidence="2">
    <location>
        <begin position="954"/>
        <end position="1175"/>
    </location>
</feature>
<name>A0AAQ1UJK3_9BACT</name>
<feature type="domain" description="DNA2/NAM7 helicase helicase" evidence="1">
    <location>
        <begin position="740"/>
        <end position="823"/>
    </location>
</feature>
<evidence type="ECO:0000259" key="2">
    <source>
        <dbReference type="Pfam" id="PF13087"/>
    </source>
</evidence>
<sequence>MAQNITADELFGRIRELLTATDLQPATRNSMMHEVLVLCCHEGVRDTEQSFGNLFSQVDFLCKRHRVGVSDKADIQTMRRHSNGSEPLAREELLYDGRALSIFVSAVMGKDIPSGLTEIIPHTHRPRQTGQEINSRQVRCVVDSWDDNCLYATPDGETGSEQYAVRLRNETDGTDHSYLTGIIRKGTQLNLLDCHIETETRADSGGWASGEGRGQRMLTARIIVVEPDFLIDISSIAACFAEYGHHPMLYLLNQMKPRVNTQATLLGNFAGAALDDIVNSRGDYNMNDTVRSNFREKALEFTTCRDFNAQKFYADALVQAGNLQRVVDILFGHGNGSTDNLAPTPSPTGEERGMALLEPSFVCEALGIQGRVDLMTTDMRLLAEQKSGRNMNIERGRPNIAYHSYQLEPHYVQLLLYYGVLRYNFRLGTNTVDIRLLYSKYPPKDGLMVVAYYHRLFLEAIAYRNRLVAMHFDIARKGFGRYVGELTPETLNVNGATDFFYNTYLRPPLEELTAPLHRLTPLQRDYFNRMMTFVVREQLIGKVGSQEGTNTSSSDLWGMPLAEKRDTGNIYTGLRIMRKECSSDYNGYDTVTLSVPEQEEDFLPNFRVGDMVYLYAYAPGESADHPRQQEREPDVRHALLYKGVLEEIRTDRIVVHLNDGQQREEAIDALPGLPAEHTGAPLFAIEHGTSDIGAASQIKALHRFAAAGEAFKDLLLGRRAPESDPSRQLTRPYDATLDDILLRAKQASDYFLLVGPPGTGKTSRALRFMVEEALASHRAGDGTSNTSLLLLSYTNRAVDEICDMLIGAGIDFLRIGNEFSCDTRFRPHLIGKAIAEHPRLDDMRHRLTATNVIVGTTSMIASRPYIFDLKRFDLAIIDEAGQILEPNIIGLLAMLADRPAEDGGQATDGSRLRRPKFILIGDHKQLPAVVQQSEKESAVAEQSLRDICLDNCRNSLFERLLRWERHEGREAFVGILRRQGRMHPDVAEFPNRMFYHDEHLEPVPCPHQEETALYPPAVVARYAGRSDLDDLLLSHRMVFIPSEFCRQPNVSEKVNIREANTVCEVLQRVYTYYGDRFDPDKTVGVIVPYRNQIAMIRKRMERLGLPGLERVSIDTVERYQGSQRDVIIYSFTIQNRWQMEFLTASSFVENGHIIDRKLNVAITRARRQMVMTGNPNVLHNNLVFRQLINFCREKGGFPDMKKNKRD</sequence>
<protein>
    <submittedName>
        <fullName evidence="3">DNA helicase</fullName>
    </submittedName>
</protein>
<proteinExistence type="predicted"/>
<dbReference type="Gene3D" id="3.40.50.300">
    <property type="entry name" value="P-loop containing nucleotide triphosphate hydrolases"/>
    <property type="match status" value="3"/>
</dbReference>
<dbReference type="RefSeq" id="WP_115153931.1">
    <property type="nucleotide sequence ID" value="NZ_DBFWLE010000029.1"/>
</dbReference>
<keyword evidence="3" id="KW-0347">Helicase</keyword>
<accession>A0AAQ1UJK3</accession>
<dbReference type="PANTHER" id="PTHR10887:SF495">
    <property type="entry name" value="HELICASE SENATAXIN ISOFORM X1-RELATED"/>
    <property type="match status" value="1"/>
</dbReference>
<dbReference type="Pfam" id="PF13086">
    <property type="entry name" value="AAA_11"/>
    <property type="match status" value="2"/>
</dbReference>